<protein>
    <submittedName>
        <fullName evidence="10">Branched-chain amino acid ABC transporter permease</fullName>
    </submittedName>
</protein>
<proteinExistence type="inferred from homology"/>
<keyword evidence="7 9" id="KW-0472">Membrane</keyword>
<gene>
    <name evidence="10" type="ORF">RT97_10970</name>
</gene>
<evidence type="ECO:0000313" key="10">
    <source>
        <dbReference type="EMBL" id="KIQ33323.1"/>
    </source>
</evidence>
<evidence type="ECO:0000256" key="7">
    <source>
        <dbReference type="ARBA" id="ARBA00023136"/>
    </source>
</evidence>
<reference evidence="10 11" key="1">
    <citation type="submission" date="2014-12" db="EMBL/GenBank/DDBJ databases">
        <title>16Stimator: statistical estimation of ribosomal gene copy numbers from draft genome assemblies.</title>
        <authorList>
            <person name="Perisin M.A."/>
            <person name="Vetter M."/>
            <person name="Gilbert J.A."/>
            <person name="Bergelson J."/>
        </authorList>
    </citation>
    <scope>NUCLEOTIDE SEQUENCE [LARGE SCALE GENOMIC DNA]</scope>
    <source>
        <strain evidence="10 11">MEDvA23</strain>
    </source>
</reference>
<dbReference type="GO" id="GO:0022857">
    <property type="term" value="F:transmembrane transporter activity"/>
    <property type="evidence" value="ECO:0007669"/>
    <property type="project" value="InterPro"/>
</dbReference>
<dbReference type="Pfam" id="PF02653">
    <property type="entry name" value="BPD_transp_2"/>
    <property type="match status" value="1"/>
</dbReference>
<sequence length="294" mass="31182">MIDFLNYLLNGFLQGQVYALLALGFMVIYRASKVFNFAQGELMMLGAYAVWTLTLGANLSPWLGIPLAFVCALVYGWLIERLFFERLVGESVFSMVMVTIGLVILIRGIVLVAWGAADRQFPVLLPPAPLIVGDMIFPSSLVIGAVLTLFATVGLSWFFNRTRAGLTLTAVAEEPNTAVSLGISVKRAVTLAWMMGSVIATAGAIVLLSGRSLTVQTADVALAALPVALLAGLESIGGLILAGAIVGIVQALVAAYVDPAIGGSASSIVPFVFMLLILLVRPTGLFGWRHVERV</sequence>
<comment type="subcellular location">
    <subcellularLocation>
        <location evidence="1">Cell membrane</location>
        <topology evidence="1">Multi-pass membrane protein</topology>
    </subcellularLocation>
</comment>
<dbReference type="EMBL" id="JXQQ01000023">
    <property type="protein sequence ID" value="KIQ33323.1"/>
    <property type="molecule type" value="Genomic_DNA"/>
</dbReference>
<feature type="transmembrane region" description="Helical" evidence="9">
    <location>
        <begin position="96"/>
        <end position="116"/>
    </location>
</feature>
<evidence type="ECO:0000256" key="6">
    <source>
        <dbReference type="ARBA" id="ARBA00022989"/>
    </source>
</evidence>
<keyword evidence="3" id="KW-1003">Cell membrane</keyword>
<evidence type="ECO:0000256" key="5">
    <source>
        <dbReference type="ARBA" id="ARBA00022970"/>
    </source>
</evidence>
<accession>A0A0D0LVM0</accession>
<keyword evidence="2" id="KW-0813">Transport</keyword>
<dbReference type="AlphaFoldDB" id="A0A0D0LVM0"/>
<feature type="transmembrane region" description="Helical" evidence="9">
    <location>
        <begin position="188"/>
        <end position="207"/>
    </location>
</feature>
<dbReference type="CDD" id="cd06582">
    <property type="entry name" value="TM_PBP1_LivH_like"/>
    <property type="match status" value="1"/>
</dbReference>
<feature type="transmembrane region" description="Helical" evidence="9">
    <location>
        <begin position="136"/>
        <end position="159"/>
    </location>
</feature>
<dbReference type="InterPro" id="IPR052157">
    <property type="entry name" value="BCAA_transport_permease"/>
</dbReference>
<dbReference type="PANTHER" id="PTHR11795:SF451">
    <property type="entry name" value="ABC TRANSPORTER PERMEASE PROTEIN"/>
    <property type="match status" value="1"/>
</dbReference>
<comment type="caution">
    <text evidence="10">The sequence shown here is derived from an EMBL/GenBank/DDBJ whole genome shotgun (WGS) entry which is preliminary data.</text>
</comment>
<evidence type="ECO:0000256" key="2">
    <source>
        <dbReference type="ARBA" id="ARBA00022448"/>
    </source>
</evidence>
<keyword evidence="6 9" id="KW-1133">Transmembrane helix</keyword>
<dbReference type="GO" id="GO:0005886">
    <property type="term" value="C:plasma membrane"/>
    <property type="evidence" value="ECO:0007669"/>
    <property type="project" value="UniProtKB-SubCell"/>
</dbReference>
<evidence type="ECO:0000256" key="8">
    <source>
        <dbReference type="ARBA" id="ARBA00037998"/>
    </source>
</evidence>
<dbReference type="Proteomes" id="UP000032067">
    <property type="component" value="Unassembled WGS sequence"/>
</dbReference>
<feature type="transmembrane region" description="Helical" evidence="9">
    <location>
        <begin position="65"/>
        <end position="84"/>
    </location>
</feature>
<dbReference type="OrthoDB" id="9807115at2"/>
<dbReference type="PANTHER" id="PTHR11795">
    <property type="entry name" value="BRANCHED-CHAIN AMINO ACID TRANSPORT SYSTEM PERMEASE PROTEIN LIVH"/>
    <property type="match status" value="1"/>
</dbReference>
<dbReference type="GO" id="GO:0006865">
    <property type="term" value="P:amino acid transport"/>
    <property type="evidence" value="ECO:0007669"/>
    <property type="project" value="UniProtKB-KW"/>
</dbReference>
<dbReference type="InterPro" id="IPR001851">
    <property type="entry name" value="ABC_transp_permease"/>
</dbReference>
<evidence type="ECO:0000256" key="1">
    <source>
        <dbReference type="ARBA" id="ARBA00004651"/>
    </source>
</evidence>
<organism evidence="10 11">
    <name type="scientific">Variovorax paradoxus</name>
    <dbReference type="NCBI Taxonomy" id="34073"/>
    <lineage>
        <taxon>Bacteria</taxon>
        <taxon>Pseudomonadati</taxon>
        <taxon>Pseudomonadota</taxon>
        <taxon>Betaproteobacteria</taxon>
        <taxon>Burkholderiales</taxon>
        <taxon>Comamonadaceae</taxon>
        <taxon>Variovorax</taxon>
    </lineage>
</organism>
<keyword evidence="4 9" id="KW-0812">Transmembrane</keyword>
<evidence type="ECO:0000256" key="9">
    <source>
        <dbReference type="SAM" id="Phobius"/>
    </source>
</evidence>
<comment type="similarity">
    <text evidence="8">Belongs to the binding-protein-dependent transport system permease family. LivHM subfamily.</text>
</comment>
<keyword evidence="5" id="KW-0029">Amino-acid transport</keyword>
<evidence type="ECO:0000256" key="4">
    <source>
        <dbReference type="ARBA" id="ARBA00022692"/>
    </source>
</evidence>
<feature type="transmembrane region" description="Helical" evidence="9">
    <location>
        <begin position="268"/>
        <end position="288"/>
    </location>
</feature>
<name>A0A0D0LVM0_VARPD</name>
<feature type="transmembrane region" description="Helical" evidence="9">
    <location>
        <begin position="12"/>
        <end position="30"/>
    </location>
</feature>
<evidence type="ECO:0000313" key="11">
    <source>
        <dbReference type="Proteomes" id="UP000032067"/>
    </source>
</evidence>
<evidence type="ECO:0000256" key="3">
    <source>
        <dbReference type="ARBA" id="ARBA00022475"/>
    </source>
</evidence>
<dbReference type="RefSeq" id="WP_042578805.1">
    <property type="nucleotide sequence ID" value="NZ_JXQQ01000023.1"/>
</dbReference>